<reference evidence="2" key="1">
    <citation type="journal article" date="2020" name="Stud. Mycol.">
        <title>101 Dothideomycetes genomes: a test case for predicting lifestyles and emergence of pathogens.</title>
        <authorList>
            <person name="Haridas S."/>
            <person name="Albert R."/>
            <person name="Binder M."/>
            <person name="Bloem J."/>
            <person name="Labutti K."/>
            <person name="Salamov A."/>
            <person name="Andreopoulos B."/>
            <person name="Baker S."/>
            <person name="Barry K."/>
            <person name="Bills G."/>
            <person name="Bluhm B."/>
            <person name="Cannon C."/>
            <person name="Castanera R."/>
            <person name="Culley D."/>
            <person name="Daum C."/>
            <person name="Ezra D."/>
            <person name="Gonzalez J."/>
            <person name="Henrissat B."/>
            <person name="Kuo A."/>
            <person name="Liang C."/>
            <person name="Lipzen A."/>
            <person name="Lutzoni F."/>
            <person name="Magnuson J."/>
            <person name="Mondo S."/>
            <person name="Nolan M."/>
            <person name="Ohm R."/>
            <person name="Pangilinan J."/>
            <person name="Park H.-J."/>
            <person name="Ramirez L."/>
            <person name="Alfaro M."/>
            <person name="Sun H."/>
            <person name="Tritt A."/>
            <person name="Yoshinaga Y."/>
            <person name="Zwiers L.-H."/>
            <person name="Turgeon B."/>
            <person name="Goodwin S."/>
            <person name="Spatafora J."/>
            <person name="Crous P."/>
            <person name="Grigoriev I."/>
        </authorList>
    </citation>
    <scope>NUCLEOTIDE SEQUENCE</scope>
    <source>
        <strain evidence="2">CBS 175.79</strain>
    </source>
</reference>
<feature type="compositionally biased region" description="Basic residues" evidence="1">
    <location>
        <begin position="10"/>
        <end position="20"/>
    </location>
</feature>
<dbReference type="RefSeq" id="XP_033390395.1">
    <property type="nucleotide sequence ID" value="XM_033524296.1"/>
</dbReference>
<dbReference type="GeneID" id="54281693"/>
<feature type="region of interest" description="Disordered" evidence="1">
    <location>
        <begin position="1"/>
        <end position="24"/>
    </location>
</feature>
<accession>A0A6A5Y9X6</accession>
<evidence type="ECO:0000313" key="2">
    <source>
        <dbReference type="EMBL" id="KAF2022056.1"/>
    </source>
</evidence>
<organism evidence="2 3">
    <name type="scientific">Aaosphaeria arxii CBS 175.79</name>
    <dbReference type="NCBI Taxonomy" id="1450172"/>
    <lineage>
        <taxon>Eukaryota</taxon>
        <taxon>Fungi</taxon>
        <taxon>Dikarya</taxon>
        <taxon>Ascomycota</taxon>
        <taxon>Pezizomycotina</taxon>
        <taxon>Dothideomycetes</taxon>
        <taxon>Pleosporomycetidae</taxon>
        <taxon>Pleosporales</taxon>
        <taxon>Pleosporales incertae sedis</taxon>
        <taxon>Aaosphaeria</taxon>
    </lineage>
</organism>
<keyword evidence="3" id="KW-1185">Reference proteome</keyword>
<evidence type="ECO:0000313" key="3">
    <source>
        <dbReference type="Proteomes" id="UP000799778"/>
    </source>
</evidence>
<dbReference type="Proteomes" id="UP000799778">
    <property type="component" value="Unassembled WGS sequence"/>
</dbReference>
<protein>
    <submittedName>
        <fullName evidence="2">Uncharacterized protein</fullName>
    </submittedName>
</protein>
<dbReference type="AlphaFoldDB" id="A0A6A5Y9X6"/>
<name>A0A6A5Y9X6_9PLEO</name>
<sequence length="151" mass="16587">MQRPIENPLRRRGGNHHSHSPRSPLLPFAAFDQDYGDRPGQISHAKLVSTAQRTTLPAALPSGVCVPQPRRVFPPMRTRLWKVLLTNDGLSTLFILLPTLVLVHTLILHNCLFAVTKSPTNSLLEHRAAGSSGLNTLPKPHSASYPSVARI</sequence>
<gene>
    <name evidence="2" type="ORF">BU24DRAFT_36601</name>
</gene>
<proteinExistence type="predicted"/>
<evidence type="ECO:0000256" key="1">
    <source>
        <dbReference type="SAM" id="MobiDB-lite"/>
    </source>
</evidence>
<dbReference type="EMBL" id="ML978066">
    <property type="protein sequence ID" value="KAF2022056.1"/>
    <property type="molecule type" value="Genomic_DNA"/>
</dbReference>